<feature type="binding site" evidence="14 15">
    <location>
        <position position="200"/>
    </location>
    <ligand>
        <name>ATP</name>
        <dbReference type="ChEBI" id="CHEBI:30616"/>
    </ligand>
</feature>
<comment type="subunit">
    <text evidence="5 14">Monomer.</text>
</comment>
<dbReference type="PROSITE" id="PS00111">
    <property type="entry name" value="PGLYCERATE_KINASE"/>
    <property type="match status" value="1"/>
</dbReference>
<dbReference type="InterPro" id="IPR001576">
    <property type="entry name" value="Phosphoglycerate_kinase"/>
</dbReference>
<dbReference type="GO" id="GO:0043531">
    <property type="term" value="F:ADP binding"/>
    <property type="evidence" value="ECO:0007669"/>
    <property type="project" value="TreeGrafter"/>
</dbReference>
<dbReference type="Gene3D" id="3.40.50.1260">
    <property type="entry name" value="Phosphoglycerate kinase, N-terminal domain"/>
    <property type="match status" value="2"/>
</dbReference>
<dbReference type="HAMAP" id="MF_00145">
    <property type="entry name" value="Phosphoglyc_kinase"/>
    <property type="match status" value="1"/>
</dbReference>
<evidence type="ECO:0000313" key="17">
    <source>
        <dbReference type="EMBL" id="CEN31994.1"/>
    </source>
</evidence>
<feature type="binding site" evidence="14 15">
    <location>
        <position position="318"/>
    </location>
    <ligand>
        <name>ATP</name>
        <dbReference type="ChEBI" id="CHEBI:30616"/>
    </ligand>
</feature>
<dbReference type="InterPro" id="IPR015911">
    <property type="entry name" value="Phosphoglycerate_kinase_CS"/>
</dbReference>
<evidence type="ECO:0000313" key="18">
    <source>
        <dbReference type="Proteomes" id="UP000242753"/>
    </source>
</evidence>
<evidence type="ECO:0000256" key="5">
    <source>
        <dbReference type="ARBA" id="ARBA00011245"/>
    </source>
</evidence>
<feature type="binding site" evidence="14">
    <location>
        <position position="149"/>
    </location>
    <ligand>
        <name>substrate</name>
    </ligand>
</feature>
<name>A0A0H5BWL9_9ENTR</name>
<comment type="caution">
    <text evidence="14">Lacks conserved residue(s) required for the propagation of feature annotation.</text>
</comment>
<gene>
    <name evidence="14 17" type="primary">pgk</name>
    <name evidence="17" type="ORF">WEOB_025</name>
</gene>
<dbReference type="PIRSF" id="PIRSF000724">
    <property type="entry name" value="Pgk"/>
    <property type="match status" value="1"/>
</dbReference>
<evidence type="ECO:0000256" key="15">
    <source>
        <dbReference type="PIRSR" id="PIRSR000724-2"/>
    </source>
</evidence>
<dbReference type="PRINTS" id="PR00477">
    <property type="entry name" value="PHGLYCKINASE"/>
</dbReference>
<comment type="catalytic activity">
    <reaction evidence="1 14 16">
        <text>(2R)-3-phosphoglycerate + ATP = (2R)-3-phospho-glyceroyl phosphate + ADP</text>
        <dbReference type="Rhea" id="RHEA:14801"/>
        <dbReference type="ChEBI" id="CHEBI:30616"/>
        <dbReference type="ChEBI" id="CHEBI:57604"/>
        <dbReference type="ChEBI" id="CHEBI:58272"/>
        <dbReference type="ChEBI" id="CHEBI:456216"/>
        <dbReference type="EC" id="2.7.2.3"/>
    </reaction>
</comment>
<keyword evidence="8 14" id="KW-0963">Cytoplasm</keyword>
<evidence type="ECO:0000256" key="14">
    <source>
        <dbReference type="HAMAP-Rule" id="MF_00145"/>
    </source>
</evidence>
<evidence type="ECO:0000256" key="9">
    <source>
        <dbReference type="ARBA" id="ARBA00022679"/>
    </source>
</evidence>
<dbReference type="STRING" id="1594731.WEOB_025"/>
<keyword evidence="18" id="KW-1185">Reference proteome</keyword>
<evidence type="ECO:0000256" key="8">
    <source>
        <dbReference type="ARBA" id="ARBA00022490"/>
    </source>
</evidence>
<feature type="binding site" evidence="14 15">
    <location>
        <begin position="345"/>
        <end position="348"/>
    </location>
    <ligand>
        <name>ATP</name>
        <dbReference type="ChEBI" id="CHEBI:30616"/>
    </ligand>
</feature>
<dbReference type="GO" id="GO:0004618">
    <property type="term" value="F:phosphoglycerate kinase activity"/>
    <property type="evidence" value="ECO:0007669"/>
    <property type="project" value="UniProtKB-UniRule"/>
</dbReference>
<dbReference type="InterPro" id="IPR036043">
    <property type="entry name" value="Phosphoglycerate_kinase_sf"/>
</dbReference>
<feature type="binding site" evidence="14">
    <location>
        <begin position="21"/>
        <end position="23"/>
    </location>
    <ligand>
        <name>substrate</name>
    </ligand>
</feature>
<dbReference type="UniPathway" id="UPA00109">
    <property type="reaction ID" value="UER00185"/>
</dbReference>
<dbReference type="RefSeq" id="WP_281263902.1">
    <property type="nucleotide sequence ID" value="NZ_LN774881.1"/>
</dbReference>
<dbReference type="GO" id="GO:0005829">
    <property type="term" value="C:cytosol"/>
    <property type="evidence" value="ECO:0007669"/>
    <property type="project" value="TreeGrafter"/>
</dbReference>
<comment type="subcellular location">
    <subcellularLocation>
        <location evidence="2 14">Cytoplasm</location>
    </subcellularLocation>
</comment>
<dbReference type="AlphaFoldDB" id="A0A0H5BWL9"/>
<dbReference type="GO" id="GO:0006096">
    <property type="term" value="P:glycolytic process"/>
    <property type="evidence" value="ECO:0007669"/>
    <property type="project" value="UniProtKB-UniRule"/>
</dbReference>
<keyword evidence="13 14" id="KW-0324">Glycolysis</keyword>
<organism evidence="17 18">
    <name type="scientific">Candidatus Westeberhardia cardiocondylae</name>
    <dbReference type="NCBI Taxonomy" id="1594731"/>
    <lineage>
        <taxon>Bacteria</taxon>
        <taxon>Pseudomonadati</taxon>
        <taxon>Pseudomonadota</taxon>
        <taxon>Gammaproteobacteria</taxon>
        <taxon>Enterobacterales</taxon>
        <taxon>Enterobacteriaceae</taxon>
        <taxon>ant endosymbionts</taxon>
        <taxon>Candidatus Westeberhardia</taxon>
    </lineage>
</organism>
<dbReference type="SUPFAM" id="SSF53748">
    <property type="entry name" value="Phosphoglycerate kinase"/>
    <property type="match status" value="1"/>
</dbReference>
<dbReference type="PANTHER" id="PTHR11406:SF23">
    <property type="entry name" value="PHOSPHOGLYCERATE KINASE 1, CHLOROPLASTIC-RELATED"/>
    <property type="match status" value="1"/>
</dbReference>
<dbReference type="GO" id="GO:0006094">
    <property type="term" value="P:gluconeogenesis"/>
    <property type="evidence" value="ECO:0007669"/>
    <property type="project" value="TreeGrafter"/>
</dbReference>
<keyword evidence="12 14" id="KW-0067">ATP-binding</keyword>
<keyword evidence="9 14" id="KW-0808">Transferase</keyword>
<dbReference type="Proteomes" id="UP000242753">
    <property type="component" value="Chromosome I"/>
</dbReference>
<keyword evidence="10 14" id="KW-0547">Nucleotide-binding</keyword>
<dbReference type="Pfam" id="PF00162">
    <property type="entry name" value="PGK"/>
    <property type="match status" value="1"/>
</dbReference>
<evidence type="ECO:0000256" key="4">
    <source>
        <dbReference type="ARBA" id="ARBA00008982"/>
    </source>
</evidence>
<dbReference type="EMBL" id="LN774881">
    <property type="protein sequence ID" value="CEN31994.1"/>
    <property type="molecule type" value="Genomic_DNA"/>
</dbReference>
<dbReference type="GO" id="GO:0005524">
    <property type="term" value="F:ATP binding"/>
    <property type="evidence" value="ECO:0007669"/>
    <property type="project" value="UniProtKB-KW"/>
</dbReference>
<feature type="binding site" evidence="14">
    <location>
        <position position="37"/>
    </location>
    <ligand>
        <name>substrate</name>
    </ligand>
</feature>
<keyword evidence="11 14" id="KW-0418">Kinase</keyword>
<evidence type="ECO:0000256" key="6">
    <source>
        <dbReference type="ARBA" id="ARBA00013061"/>
    </source>
</evidence>
<evidence type="ECO:0000256" key="3">
    <source>
        <dbReference type="ARBA" id="ARBA00004838"/>
    </source>
</evidence>
<dbReference type="EC" id="2.7.2.3" evidence="6 14"/>
<evidence type="ECO:0000256" key="7">
    <source>
        <dbReference type="ARBA" id="ARBA00016471"/>
    </source>
</evidence>
<evidence type="ECO:0000256" key="16">
    <source>
        <dbReference type="RuleBase" id="RU000532"/>
    </source>
</evidence>
<accession>A0A0H5BWL9</accession>
<evidence type="ECO:0000256" key="12">
    <source>
        <dbReference type="ARBA" id="ARBA00022840"/>
    </source>
</evidence>
<dbReference type="FunFam" id="3.40.50.1260:FF:000001">
    <property type="entry name" value="Phosphoglycerate kinase"/>
    <property type="match status" value="1"/>
</dbReference>
<feature type="binding site" evidence="14">
    <location>
        <position position="116"/>
    </location>
    <ligand>
        <name>substrate</name>
    </ligand>
</feature>
<dbReference type="PANTHER" id="PTHR11406">
    <property type="entry name" value="PHOSPHOGLYCERATE KINASE"/>
    <property type="match status" value="1"/>
</dbReference>
<dbReference type="PATRIC" id="fig|1594731.3.peg.23"/>
<protein>
    <recommendedName>
        <fullName evidence="7 14">Phosphoglycerate kinase</fullName>
        <ecNumber evidence="6 14">2.7.2.3</ecNumber>
    </recommendedName>
</protein>
<evidence type="ECO:0000256" key="2">
    <source>
        <dbReference type="ARBA" id="ARBA00004496"/>
    </source>
</evidence>
<evidence type="ECO:0000256" key="11">
    <source>
        <dbReference type="ARBA" id="ARBA00022777"/>
    </source>
</evidence>
<comment type="similarity">
    <text evidence="4 14 16">Belongs to the phosphoglycerate kinase family.</text>
</comment>
<evidence type="ECO:0000256" key="10">
    <source>
        <dbReference type="ARBA" id="ARBA00022741"/>
    </source>
</evidence>
<sequence>MKIIKMKDLNLSKKRVLIRSDLNVPMNPKGKITSDIRIRAALPTIKIALEKKAKVLLLAHLGSPKEGKEDKNYSLKPIVAWFKNNLPNISIHLIKNYLNQSIKLNEGELIILENVRFNKGEKKNDDSLSKKYASLCDIFVMDAFGAAHRKHSSTYGIIKFAPISCAGPLLCKELNYLKKAIYNPKKPIIAVVGGSKISTKLNLLHFLSKKVDKLIVGGGIANTCIAAHGYNIGISIYEKNSIHDAKKLLKNNNIVIPMDVSVSKNKKEITINKIQKSIHNIQNNEKILDIGNQSIIQLENIIKNAKTIIWNGPIGLFEHIDYQKGTKKLCQAIANNKNAFSIAGGGDTLSAIEMFNITKNISYMSTGGGAFLEFLTGNILPTIHELSLKYKKLHKNDI</sequence>
<dbReference type="InterPro" id="IPR015824">
    <property type="entry name" value="Phosphoglycerate_kinase_N"/>
</dbReference>
<dbReference type="FunFam" id="3.40.50.1260:FF:000002">
    <property type="entry name" value="Phosphoglycerate kinase"/>
    <property type="match status" value="1"/>
</dbReference>
<reference evidence="18" key="1">
    <citation type="submission" date="2015-01" db="EMBL/GenBank/DDBJ databases">
        <authorList>
            <person name="Manzano-Marin A."/>
            <person name="Manzano-Marin A."/>
        </authorList>
    </citation>
    <scope>NUCLEOTIDE SEQUENCE [LARGE SCALE GENOMIC DNA]</scope>
    <source>
        <strain evidence="18">obscurior</strain>
    </source>
</reference>
<evidence type="ECO:0000256" key="13">
    <source>
        <dbReference type="ARBA" id="ARBA00023152"/>
    </source>
</evidence>
<comment type="pathway">
    <text evidence="3 14">Carbohydrate degradation; glycolysis; pyruvate from D-glyceraldehyde 3-phosphate: step 2/5.</text>
</comment>
<proteinExistence type="inferred from homology"/>
<evidence type="ECO:0000256" key="1">
    <source>
        <dbReference type="ARBA" id="ARBA00000642"/>
    </source>
</evidence>
<dbReference type="KEGG" id="wca:WEOB_025"/>